<dbReference type="Gene3D" id="3.40.50.150">
    <property type="entry name" value="Vaccinia Virus protein VP39"/>
    <property type="match status" value="1"/>
</dbReference>
<dbReference type="GO" id="GO:0032259">
    <property type="term" value="P:methylation"/>
    <property type="evidence" value="ECO:0007669"/>
    <property type="project" value="UniProtKB-KW"/>
</dbReference>
<dbReference type="PANTHER" id="PTHR13090:SF1">
    <property type="entry name" value="ARGININE-HYDROXYLASE NDUFAF5, MITOCHONDRIAL"/>
    <property type="match status" value="1"/>
</dbReference>
<evidence type="ECO:0000259" key="4">
    <source>
        <dbReference type="Pfam" id="PF08241"/>
    </source>
</evidence>
<proteinExistence type="predicted"/>
<evidence type="ECO:0000256" key="2">
    <source>
        <dbReference type="ARBA" id="ARBA00022679"/>
    </source>
</evidence>
<keyword evidence="2" id="KW-0808">Transferase</keyword>
<dbReference type="Proteomes" id="UP000644699">
    <property type="component" value="Unassembled WGS sequence"/>
</dbReference>
<dbReference type="GO" id="GO:0008757">
    <property type="term" value="F:S-adenosylmethionine-dependent methyltransferase activity"/>
    <property type="evidence" value="ECO:0007669"/>
    <property type="project" value="InterPro"/>
</dbReference>
<reference evidence="5" key="2">
    <citation type="submission" date="2020-09" db="EMBL/GenBank/DDBJ databases">
        <authorList>
            <person name="Sun Q."/>
            <person name="Zhou Y."/>
        </authorList>
    </citation>
    <scope>NUCLEOTIDE SEQUENCE</scope>
    <source>
        <strain evidence="5">CGMCC 1.15367</strain>
    </source>
</reference>
<reference evidence="5" key="1">
    <citation type="journal article" date="2014" name="Int. J. Syst. Evol. Microbiol.">
        <title>Complete genome sequence of Corynebacterium casei LMG S-19264T (=DSM 44701T), isolated from a smear-ripened cheese.</title>
        <authorList>
            <consortium name="US DOE Joint Genome Institute (JGI-PGF)"/>
            <person name="Walter F."/>
            <person name="Albersmeier A."/>
            <person name="Kalinowski J."/>
            <person name="Ruckert C."/>
        </authorList>
    </citation>
    <scope>NUCLEOTIDE SEQUENCE</scope>
    <source>
        <strain evidence="5">CGMCC 1.15367</strain>
    </source>
</reference>
<dbReference type="Pfam" id="PF08241">
    <property type="entry name" value="Methyltransf_11"/>
    <property type="match status" value="1"/>
</dbReference>
<accession>A0A917E7R2</accession>
<dbReference type="RefSeq" id="WP_188910867.1">
    <property type="nucleotide sequence ID" value="NZ_BMIQ01000006.1"/>
</dbReference>
<evidence type="ECO:0000313" key="6">
    <source>
        <dbReference type="Proteomes" id="UP000644699"/>
    </source>
</evidence>
<dbReference type="PANTHER" id="PTHR13090">
    <property type="entry name" value="ARGININE-HYDROXYLASE NDUFAF5, MITOCHONDRIAL"/>
    <property type="match status" value="1"/>
</dbReference>
<protein>
    <submittedName>
        <fullName evidence="5">Methyltransferase</fullName>
    </submittedName>
</protein>
<dbReference type="InterPro" id="IPR013216">
    <property type="entry name" value="Methyltransf_11"/>
</dbReference>
<dbReference type="EMBL" id="BMIQ01000006">
    <property type="protein sequence ID" value="GGE13277.1"/>
    <property type="molecule type" value="Genomic_DNA"/>
</dbReference>
<evidence type="ECO:0000256" key="3">
    <source>
        <dbReference type="SAM" id="MobiDB-lite"/>
    </source>
</evidence>
<comment type="caution">
    <text evidence="5">The sequence shown here is derived from an EMBL/GenBank/DDBJ whole genome shotgun (WGS) entry which is preliminary data.</text>
</comment>
<dbReference type="InterPro" id="IPR050602">
    <property type="entry name" value="Malonyl-ACP_OMT"/>
</dbReference>
<dbReference type="InterPro" id="IPR029063">
    <property type="entry name" value="SAM-dependent_MTases_sf"/>
</dbReference>
<feature type="domain" description="Methyltransferase type 11" evidence="4">
    <location>
        <begin position="70"/>
        <end position="150"/>
    </location>
</feature>
<organism evidence="5 6">
    <name type="scientific">Aureimonas endophytica</name>
    <dbReference type="NCBI Taxonomy" id="2027858"/>
    <lineage>
        <taxon>Bacteria</taxon>
        <taxon>Pseudomonadati</taxon>
        <taxon>Pseudomonadota</taxon>
        <taxon>Alphaproteobacteria</taxon>
        <taxon>Hyphomicrobiales</taxon>
        <taxon>Aurantimonadaceae</taxon>
        <taxon>Aureimonas</taxon>
    </lineage>
</organism>
<feature type="region of interest" description="Disordered" evidence="3">
    <location>
        <begin position="278"/>
        <end position="308"/>
    </location>
</feature>
<dbReference type="AlphaFoldDB" id="A0A917E7R2"/>
<name>A0A917E7R2_9HYPH</name>
<feature type="compositionally biased region" description="Basic and acidic residues" evidence="3">
    <location>
        <begin position="293"/>
        <end position="308"/>
    </location>
</feature>
<sequence>MPSASDDSSPPGGAQTLFDRDLLDRRRLRALAAGDTGARYLLKAIGAELAERLSLVERRFAEAAEIGGHTGETAALLQAGGQIDRLLRVERHADLLADWPGGLVGDDEALPLPENGLDLVVSPLALHLTNDTPGALIQIRRALRPDGLFLGAALGGDTLSELRAALIGAEAELTGGVSPRVAPFIDVRDAGALLQRAGFALPVTDQDRITVRYDSMFELMRDLRAMGMTNMLRERSRRPATRGLFLRAAALYAERFADADGRVRATFDIVYMSGWKPHESQQKPLRPGSAKTRLADALRDRSGESGAG</sequence>
<gene>
    <name evidence="5" type="ORF">GCM10011390_35430</name>
</gene>
<evidence type="ECO:0000256" key="1">
    <source>
        <dbReference type="ARBA" id="ARBA00022603"/>
    </source>
</evidence>
<evidence type="ECO:0000313" key="5">
    <source>
        <dbReference type="EMBL" id="GGE13277.1"/>
    </source>
</evidence>
<dbReference type="SUPFAM" id="SSF53335">
    <property type="entry name" value="S-adenosyl-L-methionine-dependent methyltransferases"/>
    <property type="match status" value="1"/>
</dbReference>
<keyword evidence="6" id="KW-1185">Reference proteome</keyword>
<keyword evidence="1 5" id="KW-0489">Methyltransferase</keyword>